<proteinExistence type="predicted"/>
<gene>
    <name evidence="2" type="ORF">CYCCA115_LOCUS23358</name>
</gene>
<comment type="caution">
    <text evidence="2">The sequence shown here is derived from an EMBL/GenBank/DDBJ whole genome shotgun (WGS) entry which is preliminary data.</text>
</comment>
<protein>
    <submittedName>
        <fullName evidence="2">Uncharacterized protein</fullName>
    </submittedName>
</protein>
<feature type="region of interest" description="Disordered" evidence="1">
    <location>
        <begin position="205"/>
        <end position="225"/>
    </location>
</feature>
<dbReference type="Proteomes" id="UP001295423">
    <property type="component" value="Unassembled WGS sequence"/>
</dbReference>
<accession>A0AAD2GBU7</accession>
<organism evidence="2 3">
    <name type="scientific">Cylindrotheca closterium</name>
    <dbReference type="NCBI Taxonomy" id="2856"/>
    <lineage>
        <taxon>Eukaryota</taxon>
        <taxon>Sar</taxon>
        <taxon>Stramenopiles</taxon>
        <taxon>Ochrophyta</taxon>
        <taxon>Bacillariophyta</taxon>
        <taxon>Bacillariophyceae</taxon>
        <taxon>Bacillariophycidae</taxon>
        <taxon>Bacillariales</taxon>
        <taxon>Bacillariaceae</taxon>
        <taxon>Cylindrotheca</taxon>
    </lineage>
</organism>
<keyword evidence="3" id="KW-1185">Reference proteome</keyword>
<evidence type="ECO:0000256" key="1">
    <source>
        <dbReference type="SAM" id="MobiDB-lite"/>
    </source>
</evidence>
<reference evidence="2" key="1">
    <citation type="submission" date="2023-08" db="EMBL/GenBank/DDBJ databases">
        <authorList>
            <person name="Audoor S."/>
            <person name="Bilcke G."/>
        </authorList>
    </citation>
    <scope>NUCLEOTIDE SEQUENCE</scope>
</reference>
<evidence type="ECO:0000313" key="2">
    <source>
        <dbReference type="EMBL" id="CAJ1968698.1"/>
    </source>
</evidence>
<evidence type="ECO:0000313" key="3">
    <source>
        <dbReference type="Proteomes" id="UP001295423"/>
    </source>
</evidence>
<sequence>MPKSTQARLQYHDFHCGHRGGLAPSPSTLQSMRSTTNFATSMSAPPRMVSFEDGHSDACSSSSSDLEHVLMPLHQSAEQHSNSEQTRGEGTKEVRLCRSTSSHKPRLLARHMPSLSLVDLANTLGMDDANRESGLLSPRRPHSAPVSPVSGVALDPQRCLVSTPTSSLLPPAMESSAEPWGHFVDMALPDKQLRRVLPNKTVPLSARASGKSNNRKRHERRANPYGDYYKTKHPLCFQPNKSRPGLDFVVPFSESLFQLQPRSYKEPAEQIVGDFERLHFR</sequence>
<dbReference type="AlphaFoldDB" id="A0AAD2GBU7"/>
<dbReference type="EMBL" id="CAKOGP040002402">
    <property type="protein sequence ID" value="CAJ1968698.1"/>
    <property type="molecule type" value="Genomic_DNA"/>
</dbReference>
<name>A0AAD2GBU7_9STRA</name>